<dbReference type="SUPFAM" id="SSF47413">
    <property type="entry name" value="lambda repressor-like DNA-binding domains"/>
    <property type="match status" value="1"/>
</dbReference>
<dbReference type="Pfam" id="PF13560">
    <property type="entry name" value="HTH_31"/>
    <property type="match status" value="1"/>
</dbReference>
<dbReference type="RefSeq" id="WP_262844676.1">
    <property type="nucleotide sequence ID" value="NZ_JANZYP010000031.1"/>
</dbReference>
<evidence type="ECO:0000259" key="1">
    <source>
        <dbReference type="Pfam" id="PF19054"/>
    </source>
</evidence>
<dbReference type="EMBL" id="JBHSFN010000003">
    <property type="protein sequence ID" value="MFC4586005.1"/>
    <property type="molecule type" value="Genomic_DNA"/>
</dbReference>
<evidence type="ECO:0000313" key="2">
    <source>
        <dbReference type="EMBL" id="MFC4586005.1"/>
    </source>
</evidence>
<dbReference type="Gene3D" id="1.10.260.40">
    <property type="entry name" value="lambda repressor-like DNA-binding domains"/>
    <property type="match status" value="1"/>
</dbReference>
<dbReference type="InterPro" id="IPR001387">
    <property type="entry name" value="Cro/C1-type_HTH"/>
</dbReference>
<dbReference type="Pfam" id="PF19054">
    <property type="entry name" value="DUF5753"/>
    <property type="match status" value="1"/>
</dbReference>
<gene>
    <name evidence="2" type="ORF">ACFO8L_07975</name>
</gene>
<sequence>MAGKRGMTLRAQWLGRQLRELREDADLTLMDAGSHIQRDGGTISRLETGLYPARTPDVAALLDLYGLADRDRRDALLRLAAEVWRTGWWDDYSEKLSRSIIDYAWLEARAIKIRSFDALVIPGLLQTGAYLEAVIQRAGEGLSPQQVASGVRFRMQRQKFMGTPEQPYIETVLDESLLYRLSGGPEVLRDQLDHLADLAEHPKMGIRVLPFSSGAHVSPEGAFRIFEMPDPYPEVAFVDSPGGGIYVESDEVQRLTAKYDAIRRDALDHEQSVKMIQAAANKIRLP</sequence>
<dbReference type="InterPro" id="IPR043917">
    <property type="entry name" value="DUF5753"/>
</dbReference>
<feature type="domain" description="DUF5753" evidence="1">
    <location>
        <begin position="102"/>
        <end position="277"/>
    </location>
</feature>
<dbReference type="InterPro" id="IPR010982">
    <property type="entry name" value="Lambda_DNA-bd_dom_sf"/>
</dbReference>
<name>A0ABV9E8Z1_9ACTN</name>
<comment type="caution">
    <text evidence="2">The sequence shown here is derived from an EMBL/GenBank/DDBJ whole genome shotgun (WGS) entry which is preliminary data.</text>
</comment>
<evidence type="ECO:0000313" key="3">
    <source>
        <dbReference type="Proteomes" id="UP001595891"/>
    </source>
</evidence>
<protein>
    <submittedName>
        <fullName evidence="2">Helix-turn-helix domain-containing protein</fullName>
    </submittedName>
</protein>
<keyword evidence="3" id="KW-1185">Reference proteome</keyword>
<dbReference type="CDD" id="cd00093">
    <property type="entry name" value="HTH_XRE"/>
    <property type="match status" value="1"/>
</dbReference>
<organism evidence="2 3">
    <name type="scientific">Sphaerisporangium corydalis</name>
    <dbReference type="NCBI Taxonomy" id="1441875"/>
    <lineage>
        <taxon>Bacteria</taxon>
        <taxon>Bacillati</taxon>
        <taxon>Actinomycetota</taxon>
        <taxon>Actinomycetes</taxon>
        <taxon>Streptosporangiales</taxon>
        <taxon>Streptosporangiaceae</taxon>
        <taxon>Sphaerisporangium</taxon>
    </lineage>
</organism>
<proteinExistence type="predicted"/>
<accession>A0ABV9E8Z1</accession>
<reference evidence="3" key="1">
    <citation type="journal article" date="2019" name="Int. J. Syst. Evol. Microbiol.">
        <title>The Global Catalogue of Microorganisms (GCM) 10K type strain sequencing project: providing services to taxonomists for standard genome sequencing and annotation.</title>
        <authorList>
            <consortium name="The Broad Institute Genomics Platform"/>
            <consortium name="The Broad Institute Genome Sequencing Center for Infectious Disease"/>
            <person name="Wu L."/>
            <person name="Ma J."/>
        </authorList>
    </citation>
    <scope>NUCLEOTIDE SEQUENCE [LARGE SCALE GENOMIC DNA]</scope>
    <source>
        <strain evidence="3">CCUG 49560</strain>
    </source>
</reference>
<dbReference type="Proteomes" id="UP001595891">
    <property type="component" value="Unassembled WGS sequence"/>
</dbReference>